<reference evidence="3" key="1">
    <citation type="submission" date="2022-10" db="EMBL/GenBank/DDBJ databases">
        <title>The WGS of Solirubrobacter sp. CPCC 204708.</title>
        <authorList>
            <person name="Jiang Z."/>
        </authorList>
    </citation>
    <scope>NUCLEOTIDE SEQUENCE</scope>
    <source>
        <strain evidence="3">CPCC 204708</strain>
    </source>
</reference>
<comment type="caution">
    <text evidence="3">The sequence shown here is derived from an EMBL/GenBank/DDBJ whole genome shotgun (WGS) entry which is preliminary data.</text>
</comment>
<dbReference type="Proteomes" id="UP001147700">
    <property type="component" value="Unassembled WGS sequence"/>
</dbReference>
<evidence type="ECO:0000313" key="4">
    <source>
        <dbReference type="Proteomes" id="UP001147700"/>
    </source>
</evidence>
<keyword evidence="4" id="KW-1185">Reference proteome</keyword>
<accession>A0ABT4RTM3</accession>
<gene>
    <name evidence="3" type="ORF">OJ962_30840</name>
</gene>
<dbReference type="RefSeq" id="WP_202955929.1">
    <property type="nucleotide sequence ID" value="NZ_JAPCID010000069.1"/>
</dbReference>
<evidence type="ECO:0000256" key="1">
    <source>
        <dbReference type="SAM" id="MobiDB-lite"/>
    </source>
</evidence>
<keyword evidence="2" id="KW-0732">Signal</keyword>
<dbReference type="PROSITE" id="PS51257">
    <property type="entry name" value="PROKAR_LIPOPROTEIN"/>
    <property type="match status" value="1"/>
</dbReference>
<name>A0ABT4RTM3_9ACTN</name>
<proteinExistence type="predicted"/>
<evidence type="ECO:0000256" key="2">
    <source>
        <dbReference type="SAM" id="SignalP"/>
    </source>
</evidence>
<organism evidence="3 4">
    <name type="scientific">Solirubrobacter deserti</name>
    <dbReference type="NCBI Taxonomy" id="2282478"/>
    <lineage>
        <taxon>Bacteria</taxon>
        <taxon>Bacillati</taxon>
        <taxon>Actinomycetota</taxon>
        <taxon>Thermoleophilia</taxon>
        <taxon>Solirubrobacterales</taxon>
        <taxon>Solirubrobacteraceae</taxon>
        <taxon>Solirubrobacter</taxon>
    </lineage>
</organism>
<sequence length="173" mass="18516">MTLRRRTLGVLIALGLTISACGGSGEPDRFSLTTPKGAAPEPQRAPVTDAERRVIRGWSAELQHGDVKAAAKYFSVPSEAVNLAPEPELLTTGDVVKLNDSFPCGAKLISGVERTVNQMLVADFEFVSRPGAECNDVGTRATFAFLIDADDHISRLILIVDENEPLPDDSIVA</sequence>
<protein>
    <submittedName>
        <fullName evidence="3">Uncharacterized protein</fullName>
    </submittedName>
</protein>
<feature type="signal peptide" evidence="2">
    <location>
        <begin position="1"/>
        <end position="22"/>
    </location>
</feature>
<feature type="region of interest" description="Disordered" evidence="1">
    <location>
        <begin position="27"/>
        <end position="49"/>
    </location>
</feature>
<evidence type="ECO:0000313" key="3">
    <source>
        <dbReference type="EMBL" id="MDA0141926.1"/>
    </source>
</evidence>
<dbReference type="EMBL" id="JAPCID010000069">
    <property type="protein sequence ID" value="MDA0141926.1"/>
    <property type="molecule type" value="Genomic_DNA"/>
</dbReference>
<feature type="chain" id="PRO_5045879253" evidence="2">
    <location>
        <begin position="23"/>
        <end position="173"/>
    </location>
</feature>